<organism evidence="3 4">
    <name type="scientific">Allobranchiibius huperziae</name>
    <dbReference type="NCBI Taxonomy" id="1874116"/>
    <lineage>
        <taxon>Bacteria</taxon>
        <taxon>Bacillati</taxon>
        <taxon>Actinomycetota</taxon>
        <taxon>Actinomycetes</taxon>
        <taxon>Micrococcales</taxon>
        <taxon>Dermacoccaceae</taxon>
        <taxon>Allobranchiibius</taxon>
    </lineage>
</organism>
<dbReference type="Proteomes" id="UP000571817">
    <property type="component" value="Unassembled WGS sequence"/>
</dbReference>
<comment type="caution">
    <text evidence="3">The sequence shown here is derived from an EMBL/GenBank/DDBJ whole genome shotgun (WGS) entry which is preliminary data.</text>
</comment>
<proteinExistence type="predicted"/>
<evidence type="ECO:0000313" key="4">
    <source>
        <dbReference type="Proteomes" id="UP000571817"/>
    </source>
</evidence>
<dbReference type="EMBL" id="JACCFW010000001">
    <property type="protein sequence ID" value="NYJ74731.1"/>
    <property type="molecule type" value="Genomic_DNA"/>
</dbReference>
<sequence length="102" mass="11040">MPRGKEIPSVASATNLPPSAKGDQTSRMRKYLFSMGIRTTCFILAVILTGPARWVCVGLAVVLPYIAVVIANATNRRRVDALGSVAPGKQIPRLEEKHQTPL</sequence>
<reference evidence="3 4" key="1">
    <citation type="submission" date="2020-07" db="EMBL/GenBank/DDBJ databases">
        <title>Sequencing the genomes of 1000 actinobacteria strains.</title>
        <authorList>
            <person name="Klenk H.-P."/>
        </authorList>
    </citation>
    <scope>NUCLEOTIDE SEQUENCE [LARGE SCALE GENOMIC DNA]</scope>
    <source>
        <strain evidence="3 4">DSM 29531</strain>
    </source>
</reference>
<name>A0A853DIX3_9MICO</name>
<protein>
    <submittedName>
        <fullName evidence="3">Flp pilus assembly protein TadB</fullName>
    </submittedName>
</protein>
<feature type="transmembrane region" description="Helical" evidence="2">
    <location>
        <begin position="54"/>
        <end position="73"/>
    </location>
</feature>
<evidence type="ECO:0000256" key="2">
    <source>
        <dbReference type="SAM" id="Phobius"/>
    </source>
</evidence>
<dbReference type="Pfam" id="PF11298">
    <property type="entry name" value="DUF3099"/>
    <property type="match status" value="1"/>
</dbReference>
<dbReference type="RefSeq" id="WP_179480844.1">
    <property type="nucleotide sequence ID" value="NZ_JACCFW010000001.1"/>
</dbReference>
<feature type="compositionally biased region" description="Polar residues" evidence="1">
    <location>
        <begin position="11"/>
        <end position="25"/>
    </location>
</feature>
<gene>
    <name evidence="3" type="ORF">HNR15_001694</name>
</gene>
<keyword evidence="2" id="KW-0812">Transmembrane</keyword>
<evidence type="ECO:0000256" key="1">
    <source>
        <dbReference type="SAM" id="MobiDB-lite"/>
    </source>
</evidence>
<keyword evidence="2" id="KW-1133">Transmembrane helix</keyword>
<feature type="transmembrane region" description="Helical" evidence="2">
    <location>
        <begin position="31"/>
        <end position="48"/>
    </location>
</feature>
<dbReference type="InterPro" id="IPR021449">
    <property type="entry name" value="DUF3099"/>
</dbReference>
<keyword evidence="4" id="KW-1185">Reference proteome</keyword>
<feature type="region of interest" description="Disordered" evidence="1">
    <location>
        <begin position="1"/>
        <end position="25"/>
    </location>
</feature>
<accession>A0A853DIX3</accession>
<dbReference type="AlphaFoldDB" id="A0A853DIX3"/>
<keyword evidence="2" id="KW-0472">Membrane</keyword>
<evidence type="ECO:0000313" key="3">
    <source>
        <dbReference type="EMBL" id="NYJ74731.1"/>
    </source>
</evidence>